<name>A0A2Z5JP32_STRAR</name>
<keyword evidence="1" id="KW-1133">Transmembrane helix</keyword>
<reference evidence="2 3" key="1">
    <citation type="journal article" date="2018" name="Front. Microbiol.">
        <title>Genome Sequencing of Streptomyces atratus SCSIOZH16 and Activation Production of Nocardamine via Metabolic Engineering.</title>
        <authorList>
            <person name="Li Y."/>
            <person name="Zhang C."/>
            <person name="Liu C."/>
            <person name="Ju J."/>
            <person name="Ma J."/>
        </authorList>
    </citation>
    <scope>NUCLEOTIDE SEQUENCE [LARGE SCALE GENOMIC DNA]</scope>
    <source>
        <strain evidence="2 3">SCSIO_ZH16</strain>
    </source>
</reference>
<dbReference type="GeneID" id="95524581"/>
<proteinExistence type="predicted"/>
<keyword evidence="1" id="KW-0472">Membrane</keyword>
<evidence type="ECO:0000256" key="1">
    <source>
        <dbReference type="SAM" id="Phobius"/>
    </source>
</evidence>
<organism evidence="2 3">
    <name type="scientific">Streptomyces atratus</name>
    <dbReference type="NCBI Taxonomy" id="1893"/>
    <lineage>
        <taxon>Bacteria</taxon>
        <taxon>Bacillati</taxon>
        <taxon>Actinomycetota</taxon>
        <taxon>Actinomycetes</taxon>
        <taxon>Kitasatosporales</taxon>
        <taxon>Streptomycetaceae</taxon>
        <taxon>Streptomyces</taxon>
    </lineage>
</organism>
<dbReference type="AlphaFoldDB" id="A0A2Z5JP32"/>
<dbReference type="EMBL" id="CP027306">
    <property type="protein sequence ID" value="AXE82167.1"/>
    <property type="molecule type" value="Genomic_DNA"/>
</dbReference>
<protein>
    <submittedName>
        <fullName evidence="2">Uncharacterized protein</fullName>
    </submittedName>
</protein>
<dbReference type="KEGG" id="sata:C5746_40790"/>
<keyword evidence="1" id="KW-0812">Transmembrane</keyword>
<evidence type="ECO:0000313" key="3">
    <source>
        <dbReference type="Proteomes" id="UP000252698"/>
    </source>
</evidence>
<gene>
    <name evidence="2" type="ORF">C5746_40790</name>
</gene>
<feature type="transmembrane region" description="Helical" evidence="1">
    <location>
        <begin position="133"/>
        <end position="152"/>
    </location>
</feature>
<accession>A0A2Z5JP32</accession>
<sequence length="342" mass="35140">MDGADLAAAAVDAVARAAAAATTAAGGAAGGMVIDLVRGRLRDVAQGEEAVSEVERTPDDSDARSRLREKLSEVLAEDPAFAAYLASVLAPPKPTEQPTNVDGISIDRGGRARGTFVLGNQAVTKIRKGDPGALVAVVAVVVVLALAVYGLARLATGDEGAPVPGAGHRVTVLKDTATVKAIAPDLHAMPTGWTSTSTTSLASGGEACSEMSEKQQCAGILSVAQSAFHNPYDQSASFAVIACASADDAQRVYDDIEQRMGRKSESKPLAIPAFGDQAYALELSKGEGQAFVRVGTVVAAVREEGANDDYEVATLEVLAQMVAERAQEAQDGHTPTARAQAT</sequence>
<dbReference type="Proteomes" id="UP000252698">
    <property type="component" value="Chromosome"/>
</dbReference>
<dbReference type="RefSeq" id="WP_114248549.1">
    <property type="nucleotide sequence ID" value="NZ_CP027306.1"/>
</dbReference>
<evidence type="ECO:0000313" key="2">
    <source>
        <dbReference type="EMBL" id="AXE82167.1"/>
    </source>
</evidence>